<sequence>MSKISTILVTGVRTYAKVQRTIEHSPDFSGPQTNSRDGRPGRSLPAGGFLTG</sequence>
<dbReference type="Proteomes" id="UP001595821">
    <property type="component" value="Unassembled WGS sequence"/>
</dbReference>
<dbReference type="EMBL" id="JBHSDJ010000126">
    <property type="protein sequence ID" value="MFC4248699.1"/>
    <property type="molecule type" value="Genomic_DNA"/>
</dbReference>
<reference evidence="2 3" key="1">
    <citation type="journal article" date="2014" name="Int. J. Syst. Evol. Microbiol.">
        <title>Complete genome sequence of Corynebacterium casei LMG S-19264T (=DSM 44701T), isolated from a smear-ripened cheese.</title>
        <authorList>
            <consortium name="US DOE Joint Genome Institute (JGI-PGF)"/>
            <person name="Walter F."/>
            <person name="Albersmeier A."/>
            <person name="Kalinowski J."/>
            <person name="Ruckert C."/>
        </authorList>
    </citation>
    <scope>NUCLEOTIDE SEQUENCE [LARGE SCALE GENOMIC DNA]</scope>
    <source>
        <strain evidence="2 3">IBRC-M 10912</strain>
    </source>
</reference>
<gene>
    <name evidence="2" type="ORF">ACFOZ7_17500</name>
</gene>
<protein>
    <submittedName>
        <fullName evidence="2">Uncharacterized protein</fullName>
    </submittedName>
</protein>
<evidence type="ECO:0000313" key="3">
    <source>
        <dbReference type="Proteomes" id="UP001595821"/>
    </source>
</evidence>
<comment type="caution">
    <text evidence="2">The sequence shown here is derived from an EMBL/GenBank/DDBJ whole genome shotgun (WGS) entry which is preliminary data.</text>
</comment>
<feature type="region of interest" description="Disordered" evidence="1">
    <location>
        <begin position="22"/>
        <end position="52"/>
    </location>
</feature>
<dbReference type="AlphaFoldDB" id="A0ABD5P371"/>
<accession>A0ABD5P371</accession>
<evidence type="ECO:0000313" key="2">
    <source>
        <dbReference type="EMBL" id="MFC4248699.1"/>
    </source>
</evidence>
<dbReference type="GeneID" id="71854119"/>
<organism evidence="2 3">
    <name type="scientific">Natribaculum luteum</name>
    <dbReference type="NCBI Taxonomy" id="1586232"/>
    <lineage>
        <taxon>Archaea</taxon>
        <taxon>Methanobacteriati</taxon>
        <taxon>Methanobacteriota</taxon>
        <taxon>Stenosarchaea group</taxon>
        <taxon>Halobacteria</taxon>
        <taxon>Halobacteriales</taxon>
        <taxon>Natrialbaceae</taxon>
        <taxon>Natribaculum</taxon>
    </lineage>
</organism>
<evidence type="ECO:0000256" key="1">
    <source>
        <dbReference type="SAM" id="MobiDB-lite"/>
    </source>
</evidence>
<proteinExistence type="predicted"/>
<name>A0ABD5P371_9EURY</name>
<dbReference type="RefSeq" id="WP_246966212.1">
    <property type="nucleotide sequence ID" value="NZ_CP095397.1"/>
</dbReference>